<evidence type="ECO:0000259" key="2">
    <source>
        <dbReference type="Pfam" id="PF01408"/>
    </source>
</evidence>
<accession>A0A9P4YTG0</accession>
<dbReference type="Proteomes" id="UP000749293">
    <property type="component" value="Unassembled WGS sequence"/>
</dbReference>
<dbReference type="SUPFAM" id="SSF51735">
    <property type="entry name" value="NAD(P)-binding Rossmann-fold domains"/>
    <property type="match status" value="1"/>
</dbReference>
<dbReference type="Gene3D" id="3.30.360.10">
    <property type="entry name" value="Dihydrodipicolinate Reductase, domain 2"/>
    <property type="match status" value="1"/>
</dbReference>
<dbReference type="RefSeq" id="XP_035320116.1">
    <property type="nucleotide sequence ID" value="XM_035463852.1"/>
</dbReference>
<dbReference type="InterPro" id="IPR055170">
    <property type="entry name" value="GFO_IDH_MocA-like_dom"/>
</dbReference>
<dbReference type="GO" id="GO:0000166">
    <property type="term" value="F:nucleotide binding"/>
    <property type="evidence" value="ECO:0007669"/>
    <property type="project" value="InterPro"/>
</dbReference>
<dbReference type="Pfam" id="PF22725">
    <property type="entry name" value="GFO_IDH_MocA_C3"/>
    <property type="match status" value="1"/>
</dbReference>
<comment type="caution">
    <text evidence="4">The sequence shown here is derived from an EMBL/GenBank/DDBJ whole genome shotgun (WGS) entry which is preliminary data.</text>
</comment>
<comment type="similarity">
    <text evidence="1">Belongs to the Gfo/Idh/MocA family.</text>
</comment>
<evidence type="ECO:0000259" key="3">
    <source>
        <dbReference type="Pfam" id="PF22725"/>
    </source>
</evidence>
<dbReference type="GeneID" id="55968101"/>
<gene>
    <name evidence="4" type="ORF">GMORB2_1871</name>
</gene>
<evidence type="ECO:0000313" key="4">
    <source>
        <dbReference type="EMBL" id="KAF4121464.1"/>
    </source>
</evidence>
<feature type="domain" description="Gfo/Idh/MocA-like oxidoreductase N-terminal" evidence="2">
    <location>
        <begin position="6"/>
        <end position="136"/>
    </location>
</feature>
<dbReference type="PANTHER" id="PTHR42840">
    <property type="entry name" value="NAD(P)-BINDING ROSSMANN-FOLD SUPERFAMILY PROTEIN-RELATED"/>
    <property type="match status" value="1"/>
</dbReference>
<evidence type="ECO:0000256" key="1">
    <source>
        <dbReference type="ARBA" id="ARBA00010928"/>
    </source>
</evidence>
<dbReference type="SUPFAM" id="SSF55347">
    <property type="entry name" value="Glyceraldehyde-3-phosphate dehydrogenase-like, C-terminal domain"/>
    <property type="match status" value="1"/>
</dbReference>
<dbReference type="Gene3D" id="3.40.50.720">
    <property type="entry name" value="NAD(P)-binding Rossmann-like Domain"/>
    <property type="match status" value="1"/>
</dbReference>
<name>A0A9P4YTG0_9HYPO</name>
<dbReference type="GO" id="GO:0006740">
    <property type="term" value="P:NADPH regeneration"/>
    <property type="evidence" value="ECO:0007669"/>
    <property type="project" value="TreeGrafter"/>
</dbReference>
<evidence type="ECO:0000313" key="5">
    <source>
        <dbReference type="Proteomes" id="UP000749293"/>
    </source>
</evidence>
<dbReference type="InterPro" id="IPR036291">
    <property type="entry name" value="NAD(P)-bd_dom_sf"/>
</dbReference>
<dbReference type="GO" id="GO:0016491">
    <property type="term" value="F:oxidoreductase activity"/>
    <property type="evidence" value="ECO:0007669"/>
    <property type="project" value="TreeGrafter"/>
</dbReference>
<dbReference type="AlphaFoldDB" id="A0A9P4YTG0"/>
<dbReference type="GO" id="GO:0005737">
    <property type="term" value="C:cytoplasm"/>
    <property type="evidence" value="ECO:0007669"/>
    <property type="project" value="TreeGrafter"/>
</dbReference>
<organism evidence="4 5">
    <name type="scientific">Geosmithia morbida</name>
    <dbReference type="NCBI Taxonomy" id="1094350"/>
    <lineage>
        <taxon>Eukaryota</taxon>
        <taxon>Fungi</taxon>
        <taxon>Dikarya</taxon>
        <taxon>Ascomycota</taxon>
        <taxon>Pezizomycotina</taxon>
        <taxon>Sordariomycetes</taxon>
        <taxon>Hypocreomycetidae</taxon>
        <taxon>Hypocreales</taxon>
        <taxon>Bionectriaceae</taxon>
        <taxon>Geosmithia</taxon>
    </lineage>
</organism>
<protein>
    <submittedName>
        <fullName evidence="4">Oxidoreductase family, NAD-binding Rossmann fold</fullName>
    </submittedName>
</protein>
<feature type="domain" description="GFO/IDH/MocA-like oxidoreductase" evidence="3">
    <location>
        <begin position="168"/>
        <end position="287"/>
    </location>
</feature>
<proteinExistence type="inferred from homology"/>
<dbReference type="PANTHER" id="PTHR42840:SF5">
    <property type="entry name" value="NAD(P)-BINDING ROSSMANN-FOLD SUPERFAMILY PROTEIN"/>
    <property type="match status" value="1"/>
</dbReference>
<dbReference type="OrthoDB" id="64915at2759"/>
<dbReference type="EMBL" id="JAANYQ010000012">
    <property type="protein sequence ID" value="KAF4121464.1"/>
    <property type="molecule type" value="Genomic_DNA"/>
</dbReference>
<sequence length="365" mass="39668">MAPIGTAIIGGGIWVKERHLVAAENLTRAGRQPAVLNTDILSLKAIYSRSLKSATDTASLVTGTTPPDLYASDAGSGKTYHDLLLRTDIQAVIVALPILSQPEHIEAALAAGKHVLAEKPIAGDTAAARKLMEYYRGREHPAEATLAIAENYRFFPSFAFAREQAAGLGRVTNFSVRIFSLMGLENKYLGTQWRSKPDYQGGFLLDAGVHQAAATRFILSAGGSDGNDSKADTVHAITDRVTEYLLPIDTVNAIIRTRSGATGTYQHSMGSKMSAFEWHFAYEKGSISIVGDTVTVKPDGRDEIVRHFPRAPYVNEEVAAWARAIADGKPDPLQSVEEALGDLEFLERMFQSGEQNGALQRYQFQ</sequence>
<dbReference type="InterPro" id="IPR000683">
    <property type="entry name" value="Gfo/Idh/MocA-like_OxRdtase_N"/>
</dbReference>
<keyword evidence="5" id="KW-1185">Reference proteome</keyword>
<dbReference type="Pfam" id="PF01408">
    <property type="entry name" value="GFO_IDH_MocA"/>
    <property type="match status" value="1"/>
</dbReference>
<reference evidence="4" key="1">
    <citation type="submission" date="2020-03" db="EMBL/GenBank/DDBJ databases">
        <title>Site-based positive gene gene selection in Geosmithia morbida across the United States reveals a broad range of putative effectors and factors for local host and environmental adapation.</title>
        <authorList>
            <person name="Onufrak A."/>
            <person name="Murdoch R.W."/>
            <person name="Gazis R."/>
            <person name="Huff M."/>
            <person name="Staton M."/>
            <person name="Klingeman W."/>
            <person name="Hadziabdic D."/>
        </authorList>
    </citation>
    <scope>NUCLEOTIDE SEQUENCE</scope>
    <source>
        <strain evidence="4">1262</strain>
    </source>
</reference>